<dbReference type="GO" id="GO:0003676">
    <property type="term" value="F:nucleic acid binding"/>
    <property type="evidence" value="ECO:0007669"/>
    <property type="project" value="InterPro"/>
</dbReference>
<evidence type="ECO:0000259" key="2">
    <source>
        <dbReference type="SMART" id="SM00507"/>
    </source>
</evidence>
<dbReference type="GO" id="GO:0004519">
    <property type="term" value="F:endonuclease activity"/>
    <property type="evidence" value="ECO:0007669"/>
    <property type="project" value="InterPro"/>
</dbReference>
<evidence type="ECO:0000313" key="4">
    <source>
        <dbReference type="Proteomes" id="UP000237916"/>
    </source>
</evidence>
<name>A0A2S7ZCL2_9FIRM</name>
<dbReference type="InterPro" id="IPR003615">
    <property type="entry name" value="HNH_nuc"/>
</dbReference>
<comment type="caution">
    <text evidence="3">The sequence shown here is derived from an EMBL/GenBank/DDBJ whole genome shotgun (WGS) entry which is preliminary data.</text>
</comment>
<feature type="region of interest" description="Disordered" evidence="1">
    <location>
        <begin position="1"/>
        <end position="33"/>
    </location>
</feature>
<accession>A0A2S7ZCL2</accession>
<evidence type="ECO:0000256" key="1">
    <source>
        <dbReference type="SAM" id="MobiDB-lite"/>
    </source>
</evidence>
<keyword evidence="4" id="KW-1185">Reference proteome</keyword>
<protein>
    <recommendedName>
        <fullName evidence="2">HNH nuclease domain-containing protein</fullName>
    </recommendedName>
</protein>
<sequence>MLKRTPLRAKTRLVSKKPLSKKSRNKKKNDMELEKIRPKVIERDHGKCILCGAHYEEVHHIKYRSAGGKNNIENLCCLCWHCHRIKIHAGSHQREYRKVLQTILKERHGYEY</sequence>
<dbReference type="CDD" id="cd00085">
    <property type="entry name" value="HNHc"/>
    <property type="match status" value="1"/>
</dbReference>
<gene>
    <name evidence="3" type="ORF">VEHSUH05_00965</name>
</gene>
<proteinExistence type="predicted"/>
<dbReference type="EMBL" id="PPDB01000001">
    <property type="protein sequence ID" value="PQL21023.1"/>
    <property type="molecule type" value="Genomic_DNA"/>
</dbReference>
<evidence type="ECO:0000313" key="3">
    <source>
        <dbReference type="EMBL" id="PQL21023.1"/>
    </source>
</evidence>
<dbReference type="SMART" id="SM00507">
    <property type="entry name" value="HNHc"/>
    <property type="match status" value="1"/>
</dbReference>
<dbReference type="InterPro" id="IPR002711">
    <property type="entry name" value="HNH"/>
</dbReference>
<reference evidence="3 4" key="1">
    <citation type="submission" date="2018-01" db="EMBL/GenBank/DDBJ databases">
        <title>Draft genome sequences of clinical isolates and type strains of oral Veillonella including Veillonella infantum sp., nov.</title>
        <authorList>
            <person name="Mashima I."/>
            <person name="Liao Y.-C."/>
            <person name="Sabharwal A."/>
            <person name="Haase E.M."/>
            <person name="Nakazawa F."/>
            <person name="Scannapieco F.A."/>
        </authorList>
    </citation>
    <scope>NUCLEOTIDE SEQUENCE [LARGE SCALE GENOMIC DNA]</scope>
    <source>
        <strain evidence="3 4">JCM 15641</strain>
    </source>
</reference>
<dbReference type="Pfam" id="PF01844">
    <property type="entry name" value="HNH"/>
    <property type="match status" value="1"/>
</dbReference>
<dbReference type="GO" id="GO:0008270">
    <property type="term" value="F:zinc ion binding"/>
    <property type="evidence" value="ECO:0007669"/>
    <property type="project" value="InterPro"/>
</dbReference>
<dbReference type="Proteomes" id="UP000237916">
    <property type="component" value="Unassembled WGS sequence"/>
</dbReference>
<dbReference type="Gene3D" id="1.10.30.50">
    <property type="match status" value="1"/>
</dbReference>
<dbReference type="OrthoDB" id="2662325at2"/>
<organism evidence="3 4">
    <name type="scientific">Veillonella denticariosi JCM 15641</name>
    <dbReference type="NCBI Taxonomy" id="1298594"/>
    <lineage>
        <taxon>Bacteria</taxon>
        <taxon>Bacillati</taxon>
        <taxon>Bacillota</taxon>
        <taxon>Negativicutes</taxon>
        <taxon>Veillonellales</taxon>
        <taxon>Veillonellaceae</taxon>
        <taxon>Veillonella</taxon>
    </lineage>
</organism>
<feature type="compositionally biased region" description="Basic residues" evidence="1">
    <location>
        <begin position="1"/>
        <end position="27"/>
    </location>
</feature>
<feature type="domain" description="HNH nuclease" evidence="2">
    <location>
        <begin position="35"/>
        <end position="84"/>
    </location>
</feature>
<dbReference type="AlphaFoldDB" id="A0A2S7ZCL2"/>